<dbReference type="CDD" id="cd00090">
    <property type="entry name" value="HTH_ARSR"/>
    <property type="match status" value="1"/>
</dbReference>
<evidence type="ECO:0000256" key="3">
    <source>
        <dbReference type="ARBA" id="ARBA00023163"/>
    </source>
</evidence>
<dbReference type="RefSeq" id="WP_229232007.1">
    <property type="nucleotide sequence ID" value="NZ_AP024525.1"/>
</dbReference>
<feature type="domain" description="IclR-ED" evidence="5">
    <location>
        <begin position="64"/>
        <end position="245"/>
    </location>
</feature>
<dbReference type="PROSITE" id="PS51077">
    <property type="entry name" value="HTH_ICLR"/>
    <property type="match status" value="1"/>
</dbReference>
<dbReference type="SUPFAM" id="SSF55781">
    <property type="entry name" value="GAF domain-like"/>
    <property type="match status" value="1"/>
</dbReference>
<name>A0ABN6FEU0_SINCY</name>
<dbReference type="Pfam" id="PF01614">
    <property type="entry name" value="IclR_C"/>
    <property type="match status" value="1"/>
</dbReference>
<feature type="domain" description="HTH iclR-type" evidence="4">
    <location>
        <begin position="2"/>
        <end position="63"/>
    </location>
</feature>
<evidence type="ECO:0000259" key="5">
    <source>
        <dbReference type="PROSITE" id="PS51078"/>
    </source>
</evidence>
<evidence type="ECO:0000256" key="1">
    <source>
        <dbReference type="ARBA" id="ARBA00023015"/>
    </source>
</evidence>
<organism evidence="6 7">
    <name type="scientific">Sinomonas cyclohexanicum</name>
    <name type="common">Corynebacterium cyclohexanicum</name>
    <dbReference type="NCBI Taxonomy" id="322009"/>
    <lineage>
        <taxon>Bacteria</taxon>
        <taxon>Bacillati</taxon>
        <taxon>Actinomycetota</taxon>
        <taxon>Actinomycetes</taxon>
        <taxon>Micrococcales</taxon>
        <taxon>Micrococcaceae</taxon>
        <taxon>Sinomonas</taxon>
    </lineage>
</organism>
<dbReference type="EMBL" id="AP024525">
    <property type="protein sequence ID" value="BCT75243.1"/>
    <property type="molecule type" value="Genomic_DNA"/>
</dbReference>
<dbReference type="InterPro" id="IPR029016">
    <property type="entry name" value="GAF-like_dom_sf"/>
</dbReference>
<dbReference type="InterPro" id="IPR005471">
    <property type="entry name" value="Tscrpt_reg_IclR_N"/>
</dbReference>
<dbReference type="PANTHER" id="PTHR30136:SF24">
    <property type="entry name" value="HTH-TYPE TRANSCRIPTIONAL REPRESSOR ALLR"/>
    <property type="match status" value="1"/>
</dbReference>
<dbReference type="Proteomes" id="UP001319861">
    <property type="component" value="Chromosome"/>
</dbReference>
<dbReference type="SMART" id="SM00346">
    <property type="entry name" value="HTH_ICLR"/>
    <property type="match status" value="1"/>
</dbReference>
<reference evidence="6 7" key="1">
    <citation type="journal article" date="2021" name="J. Biosci. Bioeng.">
        <title>Identification and characterization of a chc gene cluster responsible for the aromatization pathway of cyclohexanecarboxylate degradation in Sinomonas cyclohexanicum ATCC 51369.</title>
        <authorList>
            <person name="Yamamoto T."/>
            <person name="Hasegawa Y."/>
            <person name="Lau P.C.K."/>
            <person name="Iwaki H."/>
        </authorList>
    </citation>
    <scope>NUCLEOTIDE SEQUENCE [LARGE SCALE GENOMIC DNA]</scope>
    <source>
        <strain evidence="6 7">ATCC 51369</strain>
    </source>
</reference>
<dbReference type="InterPro" id="IPR014757">
    <property type="entry name" value="Tscrpt_reg_IclR_C"/>
</dbReference>
<evidence type="ECO:0000313" key="7">
    <source>
        <dbReference type="Proteomes" id="UP001319861"/>
    </source>
</evidence>
<protein>
    <submittedName>
        <fullName evidence="6">Transcriptional regulator</fullName>
    </submittedName>
</protein>
<gene>
    <name evidence="6" type="ORF">SCMU_10850</name>
</gene>
<evidence type="ECO:0000313" key="6">
    <source>
        <dbReference type="EMBL" id="BCT75243.1"/>
    </source>
</evidence>
<dbReference type="PANTHER" id="PTHR30136">
    <property type="entry name" value="HELIX-TURN-HELIX TRANSCRIPTIONAL REGULATOR, ICLR FAMILY"/>
    <property type="match status" value="1"/>
</dbReference>
<keyword evidence="3" id="KW-0804">Transcription</keyword>
<sequence>MANSLEKALSILDLISEDKPTCTPEEVAEVLGVSRTSSYRYLKVLSDAGLLAGRLDGDYGLGSRILELDRTMRLTDPLFLRAQAVMGELSDRFGENLLLNSYYGRTMVCVAQFWVNAQATNYSRGQRLSLYRGAASKAILAHFPAHRLRVMYRRDAAEIEESGMGMTWDQFRRYLKQIRDAGFASSASEVDPGVAGIAAPIFDGDGSVLGSLAWAVPTSRVEEKRAELTAEVIHAAQAISAGGNGPR</sequence>
<evidence type="ECO:0000259" key="4">
    <source>
        <dbReference type="PROSITE" id="PS51077"/>
    </source>
</evidence>
<proteinExistence type="predicted"/>
<dbReference type="SUPFAM" id="SSF46785">
    <property type="entry name" value="Winged helix' DNA-binding domain"/>
    <property type="match status" value="1"/>
</dbReference>
<dbReference type="InterPro" id="IPR036388">
    <property type="entry name" value="WH-like_DNA-bd_sf"/>
</dbReference>
<keyword evidence="1" id="KW-0805">Transcription regulation</keyword>
<keyword evidence="7" id="KW-1185">Reference proteome</keyword>
<dbReference type="Gene3D" id="3.30.450.40">
    <property type="match status" value="1"/>
</dbReference>
<keyword evidence="2" id="KW-0238">DNA-binding</keyword>
<dbReference type="InterPro" id="IPR036390">
    <property type="entry name" value="WH_DNA-bd_sf"/>
</dbReference>
<dbReference type="InterPro" id="IPR050707">
    <property type="entry name" value="HTH_MetabolicPath_Reg"/>
</dbReference>
<dbReference type="PROSITE" id="PS51078">
    <property type="entry name" value="ICLR_ED"/>
    <property type="match status" value="1"/>
</dbReference>
<dbReference type="Gene3D" id="1.10.10.10">
    <property type="entry name" value="Winged helix-like DNA-binding domain superfamily/Winged helix DNA-binding domain"/>
    <property type="match status" value="1"/>
</dbReference>
<accession>A0ABN6FEU0</accession>
<evidence type="ECO:0000256" key="2">
    <source>
        <dbReference type="ARBA" id="ARBA00023125"/>
    </source>
</evidence>
<dbReference type="InterPro" id="IPR011991">
    <property type="entry name" value="ArsR-like_HTH"/>
</dbReference>
<dbReference type="Pfam" id="PF09339">
    <property type="entry name" value="HTH_IclR"/>
    <property type="match status" value="1"/>
</dbReference>